<dbReference type="Proteomes" id="UP001237595">
    <property type="component" value="Unassembled WGS sequence"/>
</dbReference>
<protein>
    <submittedName>
        <fullName evidence="1">Uncharacterized protein</fullName>
    </submittedName>
</protein>
<sequence>MTRKSYEEQARELAATTGRSYDDALRVVEITRKTRPTVDEAAFALGHPLAVLADGPTAPVVVGTSGLGPQLRDVRIAYVGTDRYPDFVVITSIPMPGEDVEDLLLTEVLSNFLRFRNKSHEELKRTSPRESWDRANAAVPDSTEIAFAGVTTRGTRISADGISAVRVPYLHGQIVVGTSGTDVPALALTG</sequence>
<dbReference type="EMBL" id="JASAOF010000008">
    <property type="protein sequence ID" value="MDI2030009.1"/>
    <property type="molecule type" value="Genomic_DNA"/>
</dbReference>
<name>A0ABT6PPZ2_9PSEU</name>
<accession>A0ABT6PPZ2</accession>
<organism evidence="1 2">
    <name type="scientific">Saccharopolyspora ipomoeae</name>
    <dbReference type="NCBI Taxonomy" id="3042027"/>
    <lineage>
        <taxon>Bacteria</taxon>
        <taxon>Bacillati</taxon>
        <taxon>Actinomycetota</taxon>
        <taxon>Actinomycetes</taxon>
        <taxon>Pseudonocardiales</taxon>
        <taxon>Pseudonocardiaceae</taxon>
        <taxon>Saccharopolyspora</taxon>
    </lineage>
</organism>
<gene>
    <name evidence="1" type="ORF">QFW96_15370</name>
</gene>
<dbReference type="RefSeq" id="WP_281456325.1">
    <property type="nucleotide sequence ID" value="NZ_JASAOF010000008.1"/>
</dbReference>
<keyword evidence="2" id="KW-1185">Reference proteome</keyword>
<reference evidence="1 2" key="1">
    <citation type="submission" date="2023-04" db="EMBL/GenBank/DDBJ databases">
        <title>Draft genome sequence of Saccharopolyspora sp. TS4A08 isolated from sweet potato rhizospheric soil.</title>
        <authorList>
            <person name="Suksaard P."/>
            <person name="Duangmal K."/>
        </authorList>
    </citation>
    <scope>NUCLEOTIDE SEQUENCE [LARGE SCALE GENOMIC DNA]</scope>
    <source>
        <strain evidence="1 2">TS4A08</strain>
    </source>
</reference>
<evidence type="ECO:0000313" key="2">
    <source>
        <dbReference type="Proteomes" id="UP001237595"/>
    </source>
</evidence>
<comment type="caution">
    <text evidence="1">The sequence shown here is derived from an EMBL/GenBank/DDBJ whole genome shotgun (WGS) entry which is preliminary data.</text>
</comment>
<proteinExistence type="predicted"/>
<evidence type="ECO:0000313" key="1">
    <source>
        <dbReference type="EMBL" id="MDI2030009.1"/>
    </source>
</evidence>